<dbReference type="Proteomes" id="UP000293360">
    <property type="component" value="Unassembled WGS sequence"/>
</dbReference>
<sequence length="190" mass="20715">MACTFTLLNSYGNSTPFQHAVQYQRCYGPGSSVRCYYCSSEADAIITVENNATLEAFTSSLKLGERNEEVSVLEERQQRSTTIQVNCQAYYPRNPELLACGQVGRQLRGLEARGCSVWSCIVSLGASSQLARLLLKSLALILSPTGPAFPLELVLMQHAVVAGPSRVGSGIQAEKHLRVVNVLVHNSFFS</sequence>
<protein>
    <submittedName>
        <fullName evidence="1">Uncharacterized protein</fullName>
    </submittedName>
</protein>
<reference evidence="1 2" key="1">
    <citation type="submission" date="2018-06" db="EMBL/GenBank/DDBJ databases">
        <title>Complete Genomes of Monosporascus.</title>
        <authorList>
            <person name="Robinson A.J."/>
            <person name="Natvig D.O."/>
        </authorList>
    </citation>
    <scope>NUCLEOTIDE SEQUENCE [LARGE SCALE GENOMIC DNA]</scope>
    <source>
        <strain evidence="1 2">CBS 110550</strain>
    </source>
</reference>
<keyword evidence="2" id="KW-1185">Reference proteome</keyword>
<accession>A0A4Q4THP4</accession>
<gene>
    <name evidence="1" type="ORF">DL764_003147</name>
</gene>
<dbReference type="EMBL" id="QJNU01000129">
    <property type="protein sequence ID" value="RYP06456.1"/>
    <property type="molecule type" value="Genomic_DNA"/>
</dbReference>
<organism evidence="1 2">
    <name type="scientific">Monosporascus ibericus</name>
    <dbReference type="NCBI Taxonomy" id="155417"/>
    <lineage>
        <taxon>Eukaryota</taxon>
        <taxon>Fungi</taxon>
        <taxon>Dikarya</taxon>
        <taxon>Ascomycota</taxon>
        <taxon>Pezizomycotina</taxon>
        <taxon>Sordariomycetes</taxon>
        <taxon>Xylariomycetidae</taxon>
        <taxon>Xylariales</taxon>
        <taxon>Xylariales incertae sedis</taxon>
        <taxon>Monosporascus</taxon>
    </lineage>
</organism>
<name>A0A4Q4THP4_9PEZI</name>
<dbReference type="AlphaFoldDB" id="A0A4Q4THP4"/>
<evidence type="ECO:0000313" key="1">
    <source>
        <dbReference type="EMBL" id="RYP06456.1"/>
    </source>
</evidence>
<dbReference type="OrthoDB" id="3036244at2759"/>
<comment type="caution">
    <text evidence="1">The sequence shown here is derived from an EMBL/GenBank/DDBJ whole genome shotgun (WGS) entry which is preliminary data.</text>
</comment>
<proteinExistence type="predicted"/>
<evidence type="ECO:0000313" key="2">
    <source>
        <dbReference type="Proteomes" id="UP000293360"/>
    </source>
</evidence>